<name>A0ABQ8BNA6_BRANA</name>
<gene>
    <name evidence="2" type="ORF">HID58_037819</name>
</gene>
<evidence type="ECO:0000256" key="1">
    <source>
        <dbReference type="SAM" id="Phobius"/>
    </source>
</evidence>
<feature type="transmembrane region" description="Helical" evidence="1">
    <location>
        <begin position="54"/>
        <end position="76"/>
    </location>
</feature>
<keyword evidence="3" id="KW-1185">Reference proteome</keyword>
<accession>A0ABQ8BNA6</accession>
<evidence type="ECO:0000313" key="3">
    <source>
        <dbReference type="Proteomes" id="UP000824890"/>
    </source>
</evidence>
<keyword evidence="1" id="KW-1133">Transmembrane helix</keyword>
<feature type="transmembrane region" description="Helical" evidence="1">
    <location>
        <begin position="21"/>
        <end position="42"/>
    </location>
</feature>
<keyword evidence="1" id="KW-0472">Membrane</keyword>
<protein>
    <submittedName>
        <fullName evidence="2">Uncharacterized protein</fullName>
    </submittedName>
</protein>
<keyword evidence="1" id="KW-0812">Transmembrane</keyword>
<evidence type="ECO:0000313" key="2">
    <source>
        <dbReference type="EMBL" id="KAH0905992.1"/>
    </source>
</evidence>
<dbReference type="EMBL" id="JAGKQM010000010">
    <property type="protein sequence ID" value="KAH0905992.1"/>
    <property type="molecule type" value="Genomic_DNA"/>
</dbReference>
<comment type="caution">
    <text evidence="2">The sequence shown here is derived from an EMBL/GenBank/DDBJ whole genome shotgun (WGS) entry which is preliminary data.</text>
</comment>
<sequence>MVRHDYRLGLVTLPRFLLRDIAQIWPDLFSMVVDCAPLVVLWSPSFLMMSPSVFLEVVVILYWQLFVGRCSLSLWLEGITVRLTN</sequence>
<dbReference type="Proteomes" id="UP000824890">
    <property type="component" value="Unassembled WGS sequence"/>
</dbReference>
<reference evidence="2 3" key="1">
    <citation type="submission" date="2021-05" db="EMBL/GenBank/DDBJ databases">
        <title>Genome Assembly of Synthetic Allotetraploid Brassica napus Reveals Homoeologous Exchanges between Subgenomes.</title>
        <authorList>
            <person name="Davis J.T."/>
        </authorList>
    </citation>
    <scope>NUCLEOTIDE SEQUENCE [LARGE SCALE GENOMIC DNA]</scope>
    <source>
        <strain evidence="3">cv. Da-Ae</strain>
        <tissue evidence="2">Seedling</tissue>
    </source>
</reference>
<proteinExistence type="predicted"/>
<organism evidence="2 3">
    <name type="scientific">Brassica napus</name>
    <name type="common">Rape</name>
    <dbReference type="NCBI Taxonomy" id="3708"/>
    <lineage>
        <taxon>Eukaryota</taxon>
        <taxon>Viridiplantae</taxon>
        <taxon>Streptophyta</taxon>
        <taxon>Embryophyta</taxon>
        <taxon>Tracheophyta</taxon>
        <taxon>Spermatophyta</taxon>
        <taxon>Magnoliopsida</taxon>
        <taxon>eudicotyledons</taxon>
        <taxon>Gunneridae</taxon>
        <taxon>Pentapetalae</taxon>
        <taxon>rosids</taxon>
        <taxon>malvids</taxon>
        <taxon>Brassicales</taxon>
        <taxon>Brassicaceae</taxon>
        <taxon>Brassiceae</taxon>
        <taxon>Brassica</taxon>
    </lineage>
</organism>